<comment type="similarity">
    <text evidence="4">Belongs to the MAP Jupiter family.</text>
</comment>
<evidence type="ECO:0000313" key="11">
    <source>
        <dbReference type="EMBL" id="CAF4326602.1"/>
    </source>
</evidence>
<feature type="compositionally biased region" description="Low complexity" evidence="9">
    <location>
        <begin position="261"/>
        <end position="301"/>
    </location>
</feature>
<feature type="region of interest" description="Disordered" evidence="9">
    <location>
        <begin position="1"/>
        <end position="168"/>
    </location>
</feature>
<feature type="compositionally biased region" description="Polar residues" evidence="9">
    <location>
        <begin position="196"/>
        <end position="205"/>
    </location>
</feature>
<feature type="compositionally biased region" description="Polar residues" evidence="9">
    <location>
        <begin position="54"/>
        <end position="74"/>
    </location>
</feature>
<dbReference type="Proteomes" id="UP000663851">
    <property type="component" value="Unassembled WGS sequence"/>
</dbReference>
<comment type="subcellular location">
    <subcellularLocation>
        <location evidence="3">Cytoplasm</location>
    </subcellularLocation>
    <subcellularLocation>
        <location evidence="2">Nucleus</location>
    </subcellularLocation>
</comment>
<evidence type="ECO:0000256" key="7">
    <source>
        <dbReference type="ARBA" id="ARBA00022553"/>
    </source>
</evidence>
<feature type="region of interest" description="Disordered" evidence="9">
    <location>
        <begin position="183"/>
        <end position="323"/>
    </location>
</feature>
<evidence type="ECO:0000256" key="9">
    <source>
        <dbReference type="SAM" id="MobiDB-lite"/>
    </source>
</evidence>
<name>A0A820JLU9_9BILA</name>
<evidence type="ECO:0000313" key="13">
    <source>
        <dbReference type="Proteomes" id="UP000663873"/>
    </source>
</evidence>
<evidence type="ECO:0000256" key="6">
    <source>
        <dbReference type="ARBA" id="ARBA00022490"/>
    </source>
</evidence>
<gene>
    <name evidence="11" type="ORF">HFQ381_LOCUS15175</name>
    <name evidence="10" type="ORF">UJA718_LOCUS7797</name>
</gene>
<comment type="caution">
    <text evidence="11">The sequence shown here is derived from an EMBL/GenBank/DDBJ whole genome shotgun (WGS) entry which is preliminary data.</text>
</comment>
<protein>
    <recommendedName>
        <fullName evidence="5">Microtubule-associated protein Jupiter</fullName>
    </recommendedName>
</protein>
<feature type="compositionally biased region" description="Basic and acidic residues" evidence="9">
    <location>
        <begin position="211"/>
        <end position="227"/>
    </location>
</feature>
<evidence type="ECO:0000256" key="4">
    <source>
        <dbReference type="ARBA" id="ARBA00005344"/>
    </source>
</evidence>
<keyword evidence="7" id="KW-0597">Phosphoprotein</keyword>
<dbReference type="Proteomes" id="UP000663873">
    <property type="component" value="Unassembled WGS sequence"/>
</dbReference>
<feature type="compositionally biased region" description="Basic and acidic residues" evidence="9">
    <location>
        <begin position="39"/>
        <end position="53"/>
    </location>
</feature>
<dbReference type="EMBL" id="CAJOBP010000799">
    <property type="protein sequence ID" value="CAF4222080.1"/>
    <property type="molecule type" value="Genomic_DNA"/>
</dbReference>
<sequence>MSNFSKDHPSIRVFAPPGGRSANIFGVPEPEAPATAKKNHMESDIFGCKKDQTDSAPAKQTRNVTNNIFGSQPEQAAPKHNMYSDKNKSTIFDEAPPQQPSNKPDRQRSNIFGTDEPVQSTSTRAVSDKYKSNIFGNADDDAQNKRQPGTRQGLRGRLQQTNYHQDNYRPSIAISLYSPLRLKDPNASRMGYNPINGESYSTKDGLNSKVEPIETVKESDETSKPVEEEQDGQQAENATTEPSTNSTQNGNTEPASEKQTNGHTNGTNGHTNGANGHTNGTNGHTNGTNGHTNGTNGHTTTKNAPTTVRVVHPPGGRSNGPLW</sequence>
<organism evidence="11 12">
    <name type="scientific">Rotaria socialis</name>
    <dbReference type="NCBI Taxonomy" id="392032"/>
    <lineage>
        <taxon>Eukaryota</taxon>
        <taxon>Metazoa</taxon>
        <taxon>Spiralia</taxon>
        <taxon>Gnathifera</taxon>
        <taxon>Rotifera</taxon>
        <taxon>Eurotatoria</taxon>
        <taxon>Bdelloidea</taxon>
        <taxon>Philodinida</taxon>
        <taxon>Philodinidae</taxon>
        <taxon>Rotaria</taxon>
    </lineage>
</organism>
<evidence type="ECO:0000256" key="5">
    <source>
        <dbReference type="ARBA" id="ARBA00021471"/>
    </source>
</evidence>
<dbReference type="InterPro" id="IPR033335">
    <property type="entry name" value="JUPITER"/>
</dbReference>
<evidence type="ECO:0000256" key="2">
    <source>
        <dbReference type="ARBA" id="ARBA00004123"/>
    </source>
</evidence>
<proteinExistence type="inferred from homology"/>
<dbReference type="EMBL" id="CAJOBO010001020">
    <property type="protein sequence ID" value="CAF4326602.1"/>
    <property type="molecule type" value="Genomic_DNA"/>
</dbReference>
<dbReference type="PANTHER" id="PTHR34930:SF2">
    <property type="entry name" value="MICROTUBULE-ASSOCIATED PROTEIN JUPITER"/>
    <property type="match status" value="1"/>
</dbReference>
<comment type="function">
    <text evidence="1">Binds to all microtubule populations.</text>
</comment>
<dbReference type="GO" id="GO:0005737">
    <property type="term" value="C:cytoplasm"/>
    <property type="evidence" value="ECO:0007669"/>
    <property type="project" value="UniProtKB-SubCell"/>
</dbReference>
<feature type="compositionally biased region" description="Polar residues" evidence="9">
    <location>
        <begin position="109"/>
        <end position="125"/>
    </location>
</feature>
<accession>A0A820JLU9</accession>
<evidence type="ECO:0000256" key="8">
    <source>
        <dbReference type="ARBA" id="ARBA00023242"/>
    </source>
</evidence>
<evidence type="ECO:0000256" key="3">
    <source>
        <dbReference type="ARBA" id="ARBA00004496"/>
    </source>
</evidence>
<dbReference type="PANTHER" id="PTHR34930">
    <property type="entry name" value="GEO05313P1"/>
    <property type="match status" value="1"/>
</dbReference>
<reference evidence="11" key="1">
    <citation type="submission" date="2021-02" db="EMBL/GenBank/DDBJ databases">
        <authorList>
            <person name="Nowell W R."/>
        </authorList>
    </citation>
    <scope>NUCLEOTIDE SEQUENCE</scope>
</reference>
<feature type="compositionally biased region" description="Basic and acidic residues" evidence="9">
    <location>
        <begin position="1"/>
        <end position="10"/>
    </location>
</feature>
<evidence type="ECO:0000256" key="1">
    <source>
        <dbReference type="ARBA" id="ARBA00003805"/>
    </source>
</evidence>
<keyword evidence="13" id="KW-1185">Reference proteome</keyword>
<evidence type="ECO:0000313" key="12">
    <source>
        <dbReference type="Proteomes" id="UP000663851"/>
    </source>
</evidence>
<dbReference type="GO" id="GO:0005634">
    <property type="term" value="C:nucleus"/>
    <property type="evidence" value="ECO:0007669"/>
    <property type="project" value="UniProtKB-SubCell"/>
</dbReference>
<keyword evidence="8" id="KW-0539">Nucleus</keyword>
<keyword evidence="6" id="KW-0963">Cytoplasm</keyword>
<dbReference type="AlphaFoldDB" id="A0A820JLU9"/>
<evidence type="ECO:0000313" key="10">
    <source>
        <dbReference type="EMBL" id="CAF4222080.1"/>
    </source>
</evidence>
<feature type="compositionally biased region" description="Polar residues" evidence="9">
    <location>
        <begin position="232"/>
        <end position="259"/>
    </location>
</feature>